<organism evidence="1 2">
    <name type="scientific">Puccinia sorghi</name>
    <dbReference type="NCBI Taxonomy" id="27349"/>
    <lineage>
        <taxon>Eukaryota</taxon>
        <taxon>Fungi</taxon>
        <taxon>Dikarya</taxon>
        <taxon>Basidiomycota</taxon>
        <taxon>Pucciniomycotina</taxon>
        <taxon>Pucciniomycetes</taxon>
        <taxon>Pucciniales</taxon>
        <taxon>Pucciniaceae</taxon>
        <taxon>Puccinia</taxon>
    </lineage>
</organism>
<reference evidence="1 2" key="1">
    <citation type="submission" date="2015-08" db="EMBL/GenBank/DDBJ databases">
        <title>Next Generation Sequencing and Analysis of the Genome of Puccinia sorghi L Schw, the Causal Agent of Maize Common Rust.</title>
        <authorList>
            <person name="Rochi L."/>
            <person name="Burguener G."/>
            <person name="Darino M."/>
            <person name="Turjanski A."/>
            <person name="Kreff E."/>
            <person name="Dieguez M.J."/>
            <person name="Sacco F."/>
        </authorList>
    </citation>
    <scope>NUCLEOTIDE SEQUENCE [LARGE SCALE GENOMIC DNA]</scope>
    <source>
        <strain evidence="1 2">RO10H11247</strain>
    </source>
</reference>
<dbReference type="AlphaFoldDB" id="A0A0L6VHD5"/>
<gene>
    <name evidence="1" type="ORF">VP01_1711g3</name>
</gene>
<sequence length="176" mass="20226">MALARQVPKVVPCPQCNFKFHLPTILRESVVSQTLEYVRESVRDNKSSLGKPELLSLKDFVNEKFENTENILLVNEAQNQSELENLKSKISGLEVLVVKFEQQKRRICDLCSISRTTPPHIIHNNPLMNNSGLAPCYSPAPEKNLAEMTEDEKIRPHIPVNRQTHPPTHLPRWRWS</sequence>
<proteinExistence type="predicted"/>
<dbReference type="Proteomes" id="UP000037035">
    <property type="component" value="Unassembled WGS sequence"/>
</dbReference>
<dbReference type="EMBL" id="LAVV01006517">
    <property type="protein sequence ID" value="KNZ59520.1"/>
    <property type="molecule type" value="Genomic_DNA"/>
</dbReference>
<keyword evidence="2" id="KW-1185">Reference proteome</keyword>
<evidence type="ECO:0000313" key="2">
    <source>
        <dbReference type="Proteomes" id="UP000037035"/>
    </source>
</evidence>
<evidence type="ECO:0000313" key="1">
    <source>
        <dbReference type="EMBL" id="KNZ59520.1"/>
    </source>
</evidence>
<dbReference type="VEuPathDB" id="FungiDB:VP01_1711g3"/>
<accession>A0A0L6VHD5</accession>
<name>A0A0L6VHD5_9BASI</name>
<comment type="caution">
    <text evidence="1">The sequence shown here is derived from an EMBL/GenBank/DDBJ whole genome shotgun (WGS) entry which is preliminary data.</text>
</comment>
<protein>
    <submittedName>
        <fullName evidence="1">Uncharacterized protein</fullName>
    </submittedName>
</protein>